<protein>
    <submittedName>
        <fullName evidence="1">Uncharacterized protein</fullName>
    </submittedName>
</protein>
<organism evidence="1">
    <name type="scientific">marine sediment metagenome</name>
    <dbReference type="NCBI Taxonomy" id="412755"/>
    <lineage>
        <taxon>unclassified sequences</taxon>
        <taxon>metagenomes</taxon>
        <taxon>ecological metagenomes</taxon>
    </lineage>
</organism>
<proteinExistence type="predicted"/>
<accession>A0A0F8ZBE3</accession>
<dbReference type="AlphaFoldDB" id="A0A0F8ZBE3"/>
<reference evidence="1" key="1">
    <citation type="journal article" date="2015" name="Nature">
        <title>Complex archaea that bridge the gap between prokaryotes and eukaryotes.</title>
        <authorList>
            <person name="Spang A."/>
            <person name="Saw J.H."/>
            <person name="Jorgensen S.L."/>
            <person name="Zaremba-Niedzwiedzka K."/>
            <person name="Martijn J."/>
            <person name="Lind A.E."/>
            <person name="van Eijk R."/>
            <person name="Schleper C."/>
            <person name="Guy L."/>
            <person name="Ettema T.J."/>
        </authorList>
    </citation>
    <scope>NUCLEOTIDE SEQUENCE</scope>
</reference>
<evidence type="ECO:0000313" key="1">
    <source>
        <dbReference type="EMBL" id="KKK63789.1"/>
    </source>
</evidence>
<name>A0A0F8ZBE3_9ZZZZ</name>
<dbReference type="EMBL" id="LAZR01061331">
    <property type="protein sequence ID" value="KKK63789.1"/>
    <property type="molecule type" value="Genomic_DNA"/>
</dbReference>
<comment type="caution">
    <text evidence="1">The sequence shown here is derived from an EMBL/GenBank/DDBJ whole genome shotgun (WGS) entry which is preliminary data.</text>
</comment>
<sequence length="185" mass="21159">MHIALVSNGPSGALFPAGGRAAYDLLVGVNKVATLHPCDWWSFTDMKTYKEEWDSVLGSPQFFTKRPAYQKIQKQMTGQPHARFTQRIADKRVLVYDELEHPPPRWHDCPEWFSWSGCPALALCVNLKATKITYFGVDLEGDHDVRGELDVSRLDTRWVRERILWRHLVEWATDEHGVEVVNGAA</sequence>
<gene>
    <name evidence="1" type="ORF">LCGC14_2990750</name>
</gene>